<dbReference type="Pfam" id="PF00512">
    <property type="entry name" value="HisKA"/>
    <property type="match status" value="1"/>
</dbReference>
<feature type="domain" description="Response regulatory" evidence="14">
    <location>
        <begin position="1001"/>
        <end position="1115"/>
    </location>
</feature>
<dbReference type="CDD" id="cd00130">
    <property type="entry name" value="PAS"/>
    <property type="match status" value="2"/>
</dbReference>
<sequence length="1120" mass="125727">MLVSVFMQLLVLQLFTQQERITSEMQESIEAIRDKFSLTQDAIEYLVLDGREEEVRKLLLLLNTDEYVTLVALLDEQDNIVITTDSKYRESKKQVLLKDFNLSALEQQLDIARQEQSALFHHFRKSDNVLLLKAPVEFSRFNLKKQKYRLFLLADLSQRKSQITFSSMRHFLIQMAVMLTAAMVVLFLFNRAVQIRLTRLTHSLRNFATGKLETPIEQYGNDEISHLSNEANRLIEQIKASRLEALKQKEYFAAVFENMATAAIIVDEHNHILSCNDRADRLAQQLDITPGSAFSDFFVITCDGKEVGQWQPGEHANKLPVQGFLQQQGTILRVSVTVSELGQAYGSGVEKIVLIQEQQKEYELQAKIQENEQKLSRILENLPGPVLVYQHQGELQFCNEHAKVLFGGNAQGFNFLFPDCQLPDVLREHLLIREEGVHQGQLFKREELSFVIQNQHYCFSVTLFPVINGSNSESLLACIMLNISEEVRNRHELLGSKQHLQSFVSNSPTPIIEWNLDFQITYWNLAAEKLFAQSAESVVGREFHEVLNCRDKGKFTAHLNNTIEDAKDDSGALPFDLNNRTVLTEWTSFQVSGEQQDTRFASLVSDVTQMQEMIHNLCLKEAEKDEVLRSMVEPVITIDEKCTVLTFNQAAEEKFGHRAEEVIGQNVNMLMPRDVARHHDGFIQRYLNTGQKHIIGTGREVQGLKADGSLFSMYLSISELPLQANGIRRFIGNCVDLTVLKDKERQLNRAVKMDALGKLTGGIAHDFNNILSIMLGYCDLLLLNNELRESDKKALSEIRKAGDRATNLTTKLLTFSKKGSGVTTTANLNVLVTDNKVILEKSLKPGVDLELKLSEEQLKINLDVGDFEDALLNMVINANQAIVDSGTISITTYREDNVILAQGSDVVSCAVCEVRDDGPGIPAENLDRIFEPFFSTKGAKGTGLGLSQVYGFVKRSGGTIEVESDAGGSRFQMKFPVHSTASLKAVTPVKSTPLKIGASSKILVVDDETGLTDVIGAILKSEGINAITVNSGEDALKVLELQSFELIISDVVMPKIDGFKLAKLVKERYPETRILMMSGYLDTQLIPELDEDLIKSVLYKPFTPEKLLKAISTALHTDLE</sequence>
<dbReference type="NCBIfam" id="TIGR00229">
    <property type="entry name" value="sensory_box"/>
    <property type="match status" value="2"/>
</dbReference>
<evidence type="ECO:0000256" key="5">
    <source>
        <dbReference type="ARBA" id="ARBA00022679"/>
    </source>
</evidence>
<dbReference type="Pfam" id="PF13426">
    <property type="entry name" value="PAS_9"/>
    <property type="match status" value="1"/>
</dbReference>
<dbReference type="PANTHER" id="PTHR43065:SF42">
    <property type="entry name" value="TWO-COMPONENT SENSOR PPRA"/>
    <property type="match status" value="1"/>
</dbReference>
<dbReference type="SUPFAM" id="SSF55785">
    <property type="entry name" value="PYP-like sensor domain (PAS domain)"/>
    <property type="match status" value="3"/>
</dbReference>
<dbReference type="Pfam" id="PF00989">
    <property type="entry name" value="PAS"/>
    <property type="match status" value="2"/>
</dbReference>
<dbReference type="EMBL" id="AP027272">
    <property type="protein sequence ID" value="BDX04944.1"/>
    <property type="molecule type" value="Genomic_DNA"/>
</dbReference>
<evidence type="ECO:0000256" key="11">
    <source>
        <dbReference type="ARBA" id="ARBA00070616"/>
    </source>
</evidence>
<evidence type="ECO:0000313" key="19">
    <source>
        <dbReference type="Proteomes" id="UP001333710"/>
    </source>
</evidence>
<evidence type="ECO:0000259" key="16">
    <source>
        <dbReference type="PROSITE" id="PS50113"/>
    </source>
</evidence>
<feature type="modified residue" description="4-aspartylphosphate" evidence="12">
    <location>
        <position position="1050"/>
    </location>
</feature>
<dbReference type="InterPro" id="IPR004358">
    <property type="entry name" value="Sig_transdc_His_kin-like_C"/>
</dbReference>
<accession>A0AA48HGK8</accession>
<evidence type="ECO:0000256" key="7">
    <source>
        <dbReference type="ARBA" id="ARBA00022777"/>
    </source>
</evidence>
<dbReference type="AlphaFoldDB" id="A0AA48HGK8"/>
<dbReference type="PANTHER" id="PTHR43065">
    <property type="entry name" value="SENSOR HISTIDINE KINASE"/>
    <property type="match status" value="1"/>
</dbReference>
<dbReference type="PROSITE" id="PS50112">
    <property type="entry name" value="PAS"/>
    <property type="match status" value="3"/>
</dbReference>
<dbReference type="SMART" id="SM00388">
    <property type="entry name" value="HisKA"/>
    <property type="match status" value="1"/>
</dbReference>
<dbReference type="Pfam" id="PF13188">
    <property type="entry name" value="PAS_8"/>
    <property type="match status" value="1"/>
</dbReference>
<evidence type="ECO:0000256" key="12">
    <source>
        <dbReference type="PROSITE-ProRule" id="PRU00169"/>
    </source>
</evidence>
<feature type="domain" description="Histidine kinase" evidence="13">
    <location>
        <begin position="762"/>
        <end position="979"/>
    </location>
</feature>
<keyword evidence="9" id="KW-0902">Two-component regulatory system</keyword>
<evidence type="ECO:0000259" key="15">
    <source>
        <dbReference type="PROSITE" id="PS50112"/>
    </source>
</evidence>
<dbReference type="GO" id="GO:0000155">
    <property type="term" value="F:phosphorelay sensor kinase activity"/>
    <property type="evidence" value="ECO:0007669"/>
    <property type="project" value="InterPro"/>
</dbReference>
<dbReference type="InterPro" id="IPR003660">
    <property type="entry name" value="HAMP_dom"/>
</dbReference>
<dbReference type="PROSITE" id="PS50885">
    <property type="entry name" value="HAMP"/>
    <property type="match status" value="1"/>
</dbReference>
<dbReference type="GO" id="GO:0006355">
    <property type="term" value="P:regulation of DNA-templated transcription"/>
    <property type="evidence" value="ECO:0007669"/>
    <property type="project" value="InterPro"/>
</dbReference>
<comment type="subcellular location">
    <subcellularLocation>
        <location evidence="2">Membrane</location>
    </subcellularLocation>
</comment>
<dbReference type="InterPro" id="IPR003661">
    <property type="entry name" value="HisK_dim/P_dom"/>
</dbReference>
<evidence type="ECO:0000313" key="18">
    <source>
        <dbReference type="EMBL" id="BDX04944.1"/>
    </source>
</evidence>
<dbReference type="InterPro" id="IPR036890">
    <property type="entry name" value="HATPase_C_sf"/>
</dbReference>
<feature type="domain" description="PAS" evidence="15">
    <location>
        <begin position="496"/>
        <end position="566"/>
    </location>
</feature>
<feature type="domain" description="PAS" evidence="15">
    <location>
        <begin position="371"/>
        <end position="407"/>
    </location>
</feature>
<evidence type="ECO:0000256" key="4">
    <source>
        <dbReference type="ARBA" id="ARBA00022553"/>
    </source>
</evidence>
<dbReference type="PRINTS" id="PR00344">
    <property type="entry name" value="BCTRLSENSOR"/>
</dbReference>
<gene>
    <name evidence="18" type="ORF">MACH26_04650</name>
</gene>
<reference evidence="18" key="1">
    <citation type="submission" date="2023-01" db="EMBL/GenBank/DDBJ databases">
        <title>Complete genome sequence of Planctobacterium marinum strain Dej080120_11.</title>
        <authorList>
            <person name="Ueki S."/>
            <person name="Maruyama F."/>
        </authorList>
    </citation>
    <scope>NUCLEOTIDE SEQUENCE</scope>
    <source>
        <strain evidence="18">Dej080120_11</strain>
    </source>
</reference>
<evidence type="ECO:0000256" key="3">
    <source>
        <dbReference type="ARBA" id="ARBA00012438"/>
    </source>
</evidence>
<dbReference type="SUPFAM" id="SSF55874">
    <property type="entry name" value="ATPase domain of HSP90 chaperone/DNA topoisomerase II/histidine kinase"/>
    <property type="match status" value="1"/>
</dbReference>
<dbReference type="Gene3D" id="3.30.565.10">
    <property type="entry name" value="Histidine kinase-like ATPase, C-terminal domain"/>
    <property type="match status" value="1"/>
</dbReference>
<protein>
    <recommendedName>
        <fullName evidence="11">Sensor protein FixL</fullName>
        <ecNumber evidence="3">2.7.13.3</ecNumber>
    </recommendedName>
</protein>
<dbReference type="InterPro" id="IPR035965">
    <property type="entry name" value="PAS-like_dom_sf"/>
</dbReference>
<dbReference type="GO" id="GO:0005524">
    <property type="term" value="F:ATP binding"/>
    <property type="evidence" value="ECO:0007669"/>
    <property type="project" value="UniProtKB-KW"/>
</dbReference>
<dbReference type="SMART" id="SM00448">
    <property type="entry name" value="REC"/>
    <property type="match status" value="1"/>
</dbReference>
<evidence type="ECO:0000256" key="10">
    <source>
        <dbReference type="ARBA" id="ARBA00059827"/>
    </source>
</evidence>
<dbReference type="GO" id="GO:0016020">
    <property type="term" value="C:membrane"/>
    <property type="evidence" value="ECO:0007669"/>
    <property type="project" value="UniProtKB-SubCell"/>
</dbReference>
<dbReference type="InterPro" id="IPR013767">
    <property type="entry name" value="PAS_fold"/>
</dbReference>
<evidence type="ECO:0000256" key="9">
    <source>
        <dbReference type="ARBA" id="ARBA00023012"/>
    </source>
</evidence>
<evidence type="ECO:0000259" key="13">
    <source>
        <dbReference type="PROSITE" id="PS50109"/>
    </source>
</evidence>
<keyword evidence="7" id="KW-0418">Kinase</keyword>
<evidence type="ECO:0000256" key="8">
    <source>
        <dbReference type="ARBA" id="ARBA00022840"/>
    </source>
</evidence>
<dbReference type="SMART" id="SM00091">
    <property type="entry name" value="PAS"/>
    <property type="match status" value="4"/>
</dbReference>
<comment type="function">
    <text evidence="10">Putative oxygen sensor; modulates the activity of FixJ, a transcriptional activator of nitrogen fixation fixK gene. FixL probably acts as a kinase that phosphorylates FixJ.</text>
</comment>
<dbReference type="InterPro" id="IPR005467">
    <property type="entry name" value="His_kinase_dom"/>
</dbReference>
<keyword evidence="6" id="KW-0547">Nucleotide-binding</keyword>
<dbReference type="KEGG" id="pmaw:MACH26_04650"/>
<comment type="catalytic activity">
    <reaction evidence="1">
        <text>ATP + protein L-histidine = ADP + protein N-phospho-L-histidine.</text>
        <dbReference type="EC" id="2.7.13.3"/>
    </reaction>
</comment>
<dbReference type="FunFam" id="3.30.450.20:FF:000060">
    <property type="entry name" value="Sensor protein FixL"/>
    <property type="match status" value="1"/>
</dbReference>
<dbReference type="InterPro" id="IPR003594">
    <property type="entry name" value="HATPase_dom"/>
</dbReference>
<dbReference type="Proteomes" id="UP001333710">
    <property type="component" value="Chromosome"/>
</dbReference>
<evidence type="ECO:0000259" key="17">
    <source>
        <dbReference type="PROSITE" id="PS50885"/>
    </source>
</evidence>
<dbReference type="PROSITE" id="PS50109">
    <property type="entry name" value="HIS_KIN"/>
    <property type="match status" value="1"/>
</dbReference>
<dbReference type="Gene3D" id="3.30.450.20">
    <property type="entry name" value="PAS domain"/>
    <property type="match status" value="3"/>
</dbReference>
<evidence type="ECO:0000256" key="1">
    <source>
        <dbReference type="ARBA" id="ARBA00000085"/>
    </source>
</evidence>
<keyword evidence="8" id="KW-0067">ATP-binding</keyword>
<organism evidence="18 19">
    <name type="scientific">Planctobacterium marinum</name>
    <dbReference type="NCBI Taxonomy" id="1631968"/>
    <lineage>
        <taxon>Bacteria</taxon>
        <taxon>Pseudomonadati</taxon>
        <taxon>Pseudomonadota</taxon>
        <taxon>Gammaproteobacteria</taxon>
        <taxon>Alteromonadales</taxon>
        <taxon>Alteromonadaceae</taxon>
        <taxon>Planctobacterium</taxon>
    </lineage>
</organism>
<name>A0AA48HGK8_9ALTE</name>
<evidence type="ECO:0000256" key="2">
    <source>
        <dbReference type="ARBA" id="ARBA00004370"/>
    </source>
</evidence>
<dbReference type="SMART" id="SM00387">
    <property type="entry name" value="HATPase_c"/>
    <property type="match status" value="1"/>
</dbReference>
<dbReference type="CDD" id="cd06225">
    <property type="entry name" value="HAMP"/>
    <property type="match status" value="1"/>
</dbReference>
<dbReference type="InterPro" id="IPR000700">
    <property type="entry name" value="PAS-assoc_C"/>
</dbReference>
<dbReference type="EC" id="2.7.13.3" evidence="3"/>
<dbReference type="Gene3D" id="3.40.50.2300">
    <property type="match status" value="1"/>
</dbReference>
<feature type="domain" description="PAC" evidence="16">
    <location>
        <begin position="697"/>
        <end position="749"/>
    </location>
</feature>
<feature type="domain" description="PAS" evidence="15">
    <location>
        <begin position="620"/>
        <end position="690"/>
    </location>
</feature>
<dbReference type="InterPro" id="IPR000014">
    <property type="entry name" value="PAS"/>
</dbReference>
<dbReference type="Pfam" id="PF00072">
    <property type="entry name" value="Response_reg"/>
    <property type="match status" value="1"/>
</dbReference>
<dbReference type="PROSITE" id="PS50110">
    <property type="entry name" value="RESPONSE_REGULATORY"/>
    <property type="match status" value="1"/>
</dbReference>
<dbReference type="InterPro" id="IPR011006">
    <property type="entry name" value="CheY-like_superfamily"/>
</dbReference>
<feature type="domain" description="HAMP" evidence="17">
    <location>
        <begin position="191"/>
        <end position="243"/>
    </location>
</feature>
<dbReference type="SUPFAM" id="SSF52172">
    <property type="entry name" value="CheY-like"/>
    <property type="match status" value="1"/>
</dbReference>
<evidence type="ECO:0000256" key="6">
    <source>
        <dbReference type="ARBA" id="ARBA00022741"/>
    </source>
</evidence>
<dbReference type="SUPFAM" id="SSF47384">
    <property type="entry name" value="Homodimeric domain of signal transducing histidine kinase"/>
    <property type="match status" value="1"/>
</dbReference>
<keyword evidence="19" id="KW-1185">Reference proteome</keyword>
<evidence type="ECO:0000259" key="14">
    <source>
        <dbReference type="PROSITE" id="PS50110"/>
    </source>
</evidence>
<dbReference type="Gene3D" id="6.10.340.10">
    <property type="match status" value="1"/>
</dbReference>
<proteinExistence type="predicted"/>
<dbReference type="Gene3D" id="1.10.287.130">
    <property type="match status" value="1"/>
</dbReference>
<keyword evidence="4 12" id="KW-0597">Phosphoprotein</keyword>
<keyword evidence="5" id="KW-0808">Transferase</keyword>
<dbReference type="PROSITE" id="PS50113">
    <property type="entry name" value="PAC"/>
    <property type="match status" value="1"/>
</dbReference>
<dbReference type="InterPro" id="IPR001789">
    <property type="entry name" value="Sig_transdc_resp-reg_receiver"/>
</dbReference>
<dbReference type="Pfam" id="PF02518">
    <property type="entry name" value="HATPase_c"/>
    <property type="match status" value="1"/>
</dbReference>
<dbReference type="InterPro" id="IPR036097">
    <property type="entry name" value="HisK_dim/P_sf"/>
</dbReference>